<evidence type="ECO:0000256" key="3">
    <source>
        <dbReference type="ARBA" id="ARBA00022618"/>
    </source>
</evidence>
<evidence type="ECO:0000313" key="13">
    <source>
        <dbReference type="Proteomes" id="UP000184139"/>
    </source>
</evidence>
<reference evidence="12 13" key="1">
    <citation type="submission" date="2016-11" db="EMBL/GenBank/DDBJ databases">
        <authorList>
            <person name="Jaros S."/>
            <person name="Januszkiewicz K."/>
            <person name="Wedrychowicz H."/>
        </authorList>
    </citation>
    <scope>NUCLEOTIDE SEQUENCE [LARGE SCALE GENOMIC DNA]</scope>
    <source>
        <strain evidence="12 13">DSM 9705</strain>
    </source>
</reference>
<dbReference type="AlphaFoldDB" id="A0A1M5YWB0"/>
<dbReference type="InterPro" id="IPR044068">
    <property type="entry name" value="CB"/>
</dbReference>
<evidence type="ECO:0000313" key="12">
    <source>
        <dbReference type="EMBL" id="SHI16311.1"/>
    </source>
</evidence>
<dbReference type="PROSITE" id="PS51898">
    <property type="entry name" value="TYR_RECOMBINASE"/>
    <property type="match status" value="1"/>
</dbReference>
<dbReference type="InterPro" id="IPR004107">
    <property type="entry name" value="Integrase_SAM-like_N"/>
</dbReference>
<name>A0A1M5YWB0_9BACT</name>
<evidence type="ECO:0000259" key="10">
    <source>
        <dbReference type="PROSITE" id="PS51898"/>
    </source>
</evidence>
<dbReference type="InterPro" id="IPR013762">
    <property type="entry name" value="Integrase-like_cat_sf"/>
</dbReference>
<dbReference type="GO" id="GO:0007059">
    <property type="term" value="P:chromosome segregation"/>
    <property type="evidence" value="ECO:0007669"/>
    <property type="project" value="UniProtKB-KW"/>
</dbReference>
<dbReference type="PROSITE" id="PS51900">
    <property type="entry name" value="CB"/>
    <property type="match status" value="1"/>
</dbReference>
<keyword evidence="8" id="KW-0131">Cell cycle</keyword>
<dbReference type="InterPro" id="IPR050090">
    <property type="entry name" value="Tyrosine_recombinase_XerCD"/>
</dbReference>
<gene>
    <name evidence="12" type="ORF">SAMN02745124_04513</name>
</gene>
<dbReference type="SUPFAM" id="SSF56349">
    <property type="entry name" value="DNA breaking-rejoining enzymes"/>
    <property type="match status" value="1"/>
</dbReference>
<evidence type="ECO:0000256" key="4">
    <source>
        <dbReference type="ARBA" id="ARBA00022829"/>
    </source>
</evidence>
<feature type="domain" description="Core-binding (CB)" evidence="11">
    <location>
        <begin position="1"/>
        <end position="69"/>
    </location>
</feature>
<dbReference type="GO" id="GO:0015074">
    <property type="term" value="P:DNA integration"/>
    <property type="evidence" value="ECO:0007669"/>
    <property type="project" value="UniProtKB-KW"/>
</dbReference>
<protein>
    <submittedName>
        <fullName evidence="12">Integrase/recombinase XerC</fullName>
    </submittedName>
</protein>
<evidence type="ECO:0000256" key="7">
    <source>
        <dbReference type="ARBA" id="ARBA00023172"/>
    </source>
</evidence>
<evidence type="ECO:0000256" key="5">
    <source>
        <dbReference type="ARBA" id="ARBA00022908"/>
    </source>
</evidence>
<evidence type="ECO:0000256" key="1">
    <source>
        <dbReference type="ARBA" id="ARBA00004496"/>
    </source>
</evidence>
<keyword evidence="6 9" id="KW-0238">DNA-binding</keyword>
<comment type="subcellular location">
    <subcellularLocation>
        <location evidence="1">Cytoplasm</location>
    </subcellularLocation>
</comment>
<evidence type="ECO:0000256" key="6">
    <source>
        <dbReference type="ARBA" id="ARBA00023125"/>
    </source>
</evidence>
<sequence>MKRRNYSAHTVKNYLNRLKLFLGWLPVPVEAATSAYVKQYLDHLLEKHLAPKTINEYLLVIRSFYRYLNEEEGRDVESPTTRKMSLRMAKPLPRNVRQSELDLFFSVITNKRDRAMFMLMLRCGLRVEEVANLELGDIDYHCSQIMVRSGKGGKDRTTYFSTEAGSALAAYLHIRPRTKNTRIFLAEKGTFRGKPLSVRGIQKRMEHYSRQSRTSITCHRLRHTMATQLLNGGADIVTIQELLGHSEIELTMRYSRLSNLKTQHDYYRVMERLETQNDDTLAAEVPPIRN</sequence>
<dbReference type="GO" id="GO:0003677">
    <property type="term" value="F:DNA binding"/>
    <property type="evidence" value="ECO:0007669"/>
    <property type="project" value="UniProtKB-UniRule"/>
</dbReference>
<dbReference type="GO" id="GO:0005737">
    <property type="term" value="C:cytoplasm"/>
    <property type="evidence" value="ECO:0007669"/>
    <property type="project" value="UniProtKB-SubCell"/>
</dbReference>
<dbReference type="Pfam" id="PF00589">
    <property type="entry name" value="Phage_integrase"/>
    <property type="match status" value="1"/>
</dbReference>
<keyword evidence="5" id="KW-0229">DNA integration</keyword>
<evidence type="ECO:0000256" key="8">
    <source>
        <dbReference type="ARBA" id="ARBA00023306"/>
    </source>
</evidence>
<keyword evidence="4" id="KW-0159">Chromosome partition</keyword>
<dbReference type="InterPro" id="IPR002104">
    <property type="entry name" value="Integrase_catalytic"/>
</dbReference>
<dbReference type="Gene3D" id="1.10.150.130">
    <property type="match status" value="1"/>
</dbReference>
<proteinExistence type="predicted"/>
<keyword evidence="7" id="KW-0233">DNA recombination</keyword>
<evidence type="ECO:0000259" key="11">
    <source>
        <dbReference type="PROSITE" id="PS51900"/>
    </source>
</evidence>
<dbReference type="PANTHER" id="PTHR30349:SF77">
    <property type="entry name" value="TYROSINE RECOMBINASE XERC"/>
    <property type="match status" value="1"/>
</dbReference>
<organism evidence="12 13">
    <name type="scientific">Desulfofustis glycolicus DSM 9705</name>
    <dbReference type="NCBI Taxonomy" id="1121409"/>
    <lineage>
        <taxon>Bacteria</taxon>
        <taxon>Pseudomonadati</taxon>
        <taxon>Thermodesulfobacteriota</taxon>
        <taxon>Desulfobulbia</taxon>
        <taxon>Desulfobulbales</taxon>
        <taxon>Desulfocapsaceae</taxon>
        <taxon>Desulfofustis</taxon>
    </lineage>
</organism>
<dbReference type="GO" id="GO:0051301">
    <property type="term" value="P:cell division"/>
    <property type="evidence" value="ECO:0007669"/>
    <property type="project" value="UniProtKB-KW"/>
</dbReference>
<keyword evidence="13" id="KW-1185">Reference proteome</keyword>
<feature type="domain" description="Tyr recombinase" evidence="10">
    <location>
        <begin position="91"/>
        <end position="268"/>
    </location>
</feature>
<dbReference type="EMBL" id="FQXS01000080">
    <property type="protein sequence ID" value="SHI16311.1"/>
    <property type="molecule type" value="Genomic_DNA"/>
</dbReference>
<evidence type="ECO:0000256" key="2">
    <source>
        <dbReference type="ARBA" id="ARBA00022490"/>
    </source>
</evidence>
<keyword evidence="2" id="KW-0963">Cytoplasm</keyword>
<dbReference type="STRING" id="1121409.SAMN02745124_04513"/>
<dbReference type="Gene3D" id="1.10.443.10">
    <property type="entry name" value="Intergrase catalytic core"/>
    <property type="match status" value="1"/>
</dbReference>
<keyword evidence="3" id="KW-0132">Cell division</keyword>
<dbReference type="InterPro" id="IPR010998">
    <property type="entry name" value="Integrase_recombinase_N"/>
</dbReference>
<accession>A0A1M5YWB0</accession>
<dbReference type="GO" id="GO:0006310">
    <property type="term" value="P:DNA recombination"/>
    <property type="evidence" value="ECO:0007669"/>
    <property type="project" value="UniProtKB-KW"/>
</dbReference>
<dbReference type="PANTHER" id="PTHR30349">
    <property type="entry name" value="PHAGE INTEGRASE-RELATED"/>
    <property type="match status" value="1"/>
</dbReference>
<dbReference type="OrthoDB" id="9789256at2"/>
<evidence type="ECO:0000256" key="9">
    <source>
        <dbReference type="PROSITE-ProRule" id="PRU01248"/>
    </source>
</evidence>
<dbReference type="Pfam" id="PF02899">
    <property type="entry name" value="Phage_int_SAM_1"/>
    <property type="match status" value="1"/>
</dbReference>
<dbReference type="InterPro" id="IPR011010">
    <property type="entry name" value="DNA_brk_join_enz"/>
</dbReference>
<dbReference type="Proteomes" id="UP000184139">
    <property type="component" value="Unassembled WGS sequence"/>
</dbReference>